<name>G2QLC9_THET4</name>
<dbReference type="SUPFAM" id="SSF53474">
    <property type="entry name" value="alpha/beta-Hydrolases"/>
    <property type="match status" value="1"/>
</dbReference>
<evidence type="ECO:0000313" key="8">
    <source>
        <dbReference type="Proteomes" id="UP000007322"/>
    </source>
</evidence>
<dbReference type="GO" id="GO:0016042">
    <property type="term" value="P:lipid catabolic process"/>
    <property type="evidence" value="ECO:0007669"/>
    <property type="project" value="UniProtKB-KW"/>
</dbReference>
<feature type="compositionally biased region" description="Basic and acidic residues" evidence="5">
    <location>
        <begin position="93"/>
        <end position="111"/>
    </location>
</feature>
<evidence type="ECO:0000256" key="5">
    <source>
        <dbReference type="SAM" id="MobiDB-lite"/>
    </source>
</evidence>
<keyword evidence="3" id="KW-0442">Lipid degradation</keyword>
<organism evidence="7 8">
    <name type="scientific">Thermothelomyces thermophilus (strain ATCC 42464 / BCRC 31852 / DSM 1799)</name>
    <name type="common">Sporotrichum thermophile</name>
    <dbReference type="NCBI Taxonomy" id="573729"/>
    <lineage>
        <taxon>Eukaryota</taxon>
        <taxon>Fungi</taxon>
        <taxon>Dikarya</taxon>
        <taxon>Ascomycota</taxon>
        <taxon>Pezizomycotina</taxon>
        <taxon>Sordariomycetes</taxon>
        <taxon>Sordariomycetidae</taxon>
        <taxon>Sordariales</taxon>
        <taxon>Chaetomiaceae</taxon>
        <taxon>Thermothelomyces</taxon>
    </lineage>
</organism>
<keyword evidence="6" id="KW-0812">Transmembrane</keyword>
<dbReference type="OrthoDB" id="2363873at2759"/>
<keyword evidence="6" id="KW-0472">Membrane</keyword>
<dbReference type="GeneID" id="11513987"/>
<evidence type="ECO:0000256" key="3">
    <source>
        <dbReference type="ARBA" id="ARBA00022963"/>
    </source>
</evidence>
<dbReference type="EMBL" id="CP003007">
    <property type="protein sequence ID" value="AEO60761.1"/>
    <property type="molecule type" value="Genomic_DNA"/>
</dbReference>
<dbReference type="AlphaFoldDB" id="G2QLC9"/>
<feature type="compositionally biased region" description="Basic and acidic residues" evidence="5">
    <location>
        <begin position="1"/>
        <end position="17"/>
    </location>
</feature>
<dbReference type="eggNOG" id="KOG3847">
    <property type="taxonomic scope" value="Eukaryota"/>
</dbReference>
<evidence type="ECO:0000256" key="2">
    <source>
        <dbReference type="ARBA" id="ARBA00022801"/>
    </source>
</evidence>
<dbReference type="EC" id="3.1.1.47" evidence="1"/>
<reference evidence="7 8" key="1">
    <citation type="journal article" date="2011" name="Nat. Biotechnol.">
        <title>Comparative genomic analysis of the thermophilic biomass-degrading fungi Myceliophthora thermophila and Thielavia terrestris.</title>
        <authorList>
            <person name="Berka R.M."/>
            <person name="Grigoriev I.V."/>
            <person name="Otillar R."/>
            <person name="Salamov A."/>
            <person name="Grimwood J."/>
            <person name="Reid I."/>
            <person name="Ishmael N."/>
            <person name="John T."/>
            <person name="Darmond C."/>
            <person name="Moisan M.-C."/>
            <person name="Henrissat B."/>
            <person name="Coutinho P.M."/>
            <person name="Lombard V."/>
            <person name="Natvig D.O."/>
            <person name="Lindquist E."/>
            <person name="Schmutz J."/>
            <person name="Lucas S."/>
            <person name="Harris P."/>
            <person name="Powlowski J."/>
            <person name="Bellemare A."/>
            <person name="Taylor D."/>
            <person name="Butler G."/>
            <person name="de Vries R.P."/>
            <person name="Allijn I.E."/>
            <person name="van den Brink J."/>
            <person name="Ushinsky S."/>
            <person name="Storms R."/>
            <person name="Powell A.J."/>
            <person name="Paulsen I.T."/>
            <person name="Elbourne L.D.H."/>
            <person name="Baker S.E."/>
            <person name="Magnuson J."/>
            <person name="LaBoissiere S."/>
            <person name="Clutterbuck A.J."/>
            <person name="Martinez D."/>
            <person name="Wogulis M."/>
            <person name="de Leon A.L."/>
            <person name="Rey M.W."/>
            <person name="Tsang A."/>
        </authorList>
    </citation>
    <scope>NUCLEOTIDE SEQUENCE [LARGE SCALE GENOMIC DNA]</scope>
    <source>
        <strain evidence="8">ATCC 42464 / BCRC 31852 / DSM 1799</strain>
    </source>
</reference>
<keyword evidence="8" id="KW-1185">Reference proteome</keyword>
<evidence type="ECO:0000256" key="1">
    <source>
        <dbReference type="ARBA" id="ARBA00013201"/>
    </source>
</evidence>
<dbReference type="PANTHER" id="PTHR10272:SF11">
    <property type="entry name" value="PHOSPHOLIPASE-RELATED"/>
    <property type="match status" value="1"/>
</dbReference>
<protein>
    <recommendedName>
        <fullName evidence="1">1-alkyl-2-acetylglycerophosphocholine esterase</fullName>
        <ecNumber evidence="1">3.1.1.47</ecNumber>
    </recommendedName>
</protein>
<sequence length="202" mass="22072">MKPSFDIHEKERQPHPAERRRRRRLTPRVRVIVVFLAAVYALYCYFISKPLLAHPLPQHTGPYAVGDITIPAAVDAPLTDQAIPTSQDGGEGASERERGSPPGGEDGRPGPDPEGGFPVIIFSHGTVSSRTDYSHFAGELAARGHVVVMMEHREGSCLGKPGQGGGSDKGFVEDLRQGGRADWRRYYWKIHVLPAGSVGEKQ</sequence>
<evidence type="ECO:0000256" key="4">
    <source>
        <dbReference type="ARBA" id="ARBA00023098"/>
    </source>
</evidence>
<keyword evidence="4" id="KW-0443">Lipid metabolism</keyword>
<accession>G2QLC9</accession>
<feature type="region of interest" description="Disordered" evidence="5">
    <location>
        <begin position="1"/>
        <end position="21"/>
    </location>
</feature>
<keyword evidence="2" id="KW-0378">Hydrolase</keyword>
<dbReference type="GO" id="GO:0003847">
    <property type="term" value="F:1-alkyl-2-acetylglycerophosphocholine esterase activity"/>
    <property type="evidence" value="ECO:0007669"/>
    <property type="project" value="UniProtKB-EC"/>
</dbReference>
<dbReference type="Gene3D" id="3.40.50.1820">
    <property type="entry name" value="alpha/beta hydrolase"/>
    <property type="match status" value="1"/>
</dbReference>
<dbReference type="KEGG" id="mtm:MYCTH_2129891"/>
<dbReference type="InParanoid" id="G2QLC9"/>
<dbReference type="PANTHER" id="PTHR10272">
    <property type="entry name" value="PLATELET-ACTIVATING FACTOR ACETYLHYDROLASE"/>
    <property type="match status" value="1"/>
</dbReference>
<dbReference type="Proteomes" id="UP000007322">
    <property type="component" value="Chromosome 6"/>
</dbReference>
<proteinExistence type="predicted"/>
<keyword evidence="6" id="KW-1133">Transmembrane helix</keyword>
<evidence type="ECO:0000313" key="7">
    <source>
        <dbReference type="EMBL" id="AEO60761.1"/>
    </source>
</evidence>
<dbReference type="Pfam" id="PF03403">
    <property type="entry name" value="PAF-AH_p_II"/>
    <property type="match status" value="1"/>
</dbReference>
<dbReference type="HOGENOM" id="CLU_1355489_0_0_1"/>
<gene>
    <name evidence="7" type="ORF">MYCTH_2129891</name>
</gene>
<feature type="transmembrane region" description="Helical" evidence="6">
    <location>
        <begin position="29"/>
        <end position="48"/>
    </location>
</feature>
<dbReference type="InterPro" id="IPR029058">
    <property type="entry name" value="AB_hydrolase_fold"/>
</dbReference>
<feature type="region of interest" description="Disordered" evidence="5">
    <location>
        <begin position="81"/>
        <end position="117"/>
    </location>
</feature>
<dbReference type="RefSeq" id="XP_003666006.1">
    <property type="nucleotide sequence ID" value="XM_003665958.1"/>
</dbReference>
<evidence type="ECO:0000256" key="6">
    <source>
        <dbReference type="SAM" id="Phobius"/>
    </source>
</evidence>
<dbReference type="VEuPathDB" id="FungiDB:MYCTH_2129891"/>
<dbReference type="STRING" id="573729.G2QLC9"/>